<dbReference type="Pfam" id="PF13304">
    <property type="entry name" value="AAA_21"/>
    <property type="match status" value="1"/>
</dbReference>
<dbReference type="InterPro" id="IPR003593">
    <property type="entry name" value="AAA+_ATPase"/>
</dbReference>
<evidence type="ECO:0000313" key="3">
    <source>
        <dbReference type="Proteomes" id="UP000198900"/>
    </source>
</evidence>
<accession>A0A7Z7BHA7</accession>
<keyword evidence="3" id="KW-1185">Reference proteome</keyword>
<dbReference type="Gene3D" id="3.40.50.300">
    <property type="entry name" value="P-loop containing nucleotide triphosphate hydrolases"/>
    <property type="match status" value="1"/>
</dbReference>
<dbReference type="InterPro" id="IPR003959">
    <property type="entry name" value="ATPase_AAA_core"/>
</dbReference>
<dbReference type="SMART" id="SM00382">
    <property type="entry name" value="AAA"/>
    <property type="match status" value="1"/>
</dbReference>
<protein>
    <submittedName>
        <fullName evidence="2">AAA domain-containing protein, putative AbiEii toxin, Type IV TA system</fullName>
    </submittedName>
</protein>
<name>A0A7Z7BHA7_9BURK</name>
<reference evidence="2" key="1">
    <citation type="submission" date="2016-10" db="EMBL/GenBank/DDBJ databases">
        <authorList>
            <person name="Varghese N."/>
            <person name="Submissions S."/>
        </authorList>
    </citation>
    <scope>NUCLEOTIDE SEQUENCE [LARGE SCALE GENOMIC DNA]</scope>
    <source>
        <strain evidence="2">YR281</strain>
    </source>
</reference>
<dbReference type="InterPro" id="IPR051396">
    <property type="entry name" value="Bact_Antivir_Def_Nuclease"/>
</dbReference>
<proteinExistence type="predicted"/>
<sequence>MDTLRETDIIATRFWQGFLKLSSDLGDTRKIKIHLEAMVCLYVHAVSYREPSGSGLIEALFDRRLLVNESYANISSDSEIFAWLRASHPAEFRERMNGLVSAVREAFHHDRVEETLIAPGDEEAALTRFSFVYEWLRKVDEEFIPPVFDLGLARLAAPGVDFAREAFCARLASALLPLGSHTLVDMFGVTGQFPIQAAKVAGQSLRVLTGVRRDWLGFARDMRLRMDAIRNEELPSPASQEELFEWPHHRVDLALINPPGRRFHRDEIASLVENRPWSRPPSALSFAHEAMLTHARFDLMLVIVPRSDGQSSQVRFRPRDELVRGGHVVAVIDLPRSASGQKSAKFSAWLIRKDGPGFQLGKETILFIDTEPLAHLGFSEHGKAVASFVGRLVALCTERIDFDHAPFEPSGKGEHLLQNIFAREFGSGYRNVPGLCQQVPVWHVVENECRLVAQAYLQSKGQDDFLARVDRAIVNRYLDDESASGKRIYVIGNNGEGKSFLLQDIAHETAVKKRRKVVAISFGAIDRFPRLLKGQGASFYTYMGARTSMAGINIRDAAVMAGRLMLEIHASPEKKAIFDEIAQLAGFESELYLMPRGIGRNAHADGGLIGGVVRLNADEAIDRERAVSLQESPAASRMYKLGLKRRQDRGSITPFDELSSGEQQIIMLAAKMVRYASSGTLFLVDEPEISLHVSWQRAIPKIFTTIGRRFRADVLVATHSPIVISGALESDDHCFTLRDVTLQPLDEESRRSVETALFEGFRTYTTNNREVHERCASLVAEFIDVANRDQVAQDVGNDILGQLGEMRRIVEDGRTFDSRDTAVADIDLIEKAQAAITEIRDVKASRN</sequence>
<dbReference type="PANTHER" id="PTHR43581:SF2">
    <property type="entry name" value="EXCINUCLEASE ATPASE SUBUNIT"/>
    <property type="match status" value="1"/>
</dbReference>
<dbReference type="PANTHER" id="PTHR43581">
    <property type="entry name" value="ATP/GTP PHOSPHATASE"/>
    <property type="match status" value="1"/>
</dbReference>
<gene>
    <name evidence="2" type="ORF">SAMN04487926_13824</name>
</gene>
<dbReference type="GO" id="GO:0005524">
    <property type="term" value="F:ATP binding"/>
    <property type="evidence" value="ECO:0007669"/>
    <property type="project" value="InterPro"/>
</dbReference>
<dbReference type="GO" id="GO:0016887">
    <property type="term" value="F:ATP hydrolysis activity"/>
    <property type="evidence" value="ECO:0007669"/>
    <property type="project" value="InterPro"/>
</dbReference>
<dbReference type="SUPFAM" id="SSF52540">
    <property type="entry name" value="P-loop containing nucleoside triphosphate hydrolases"/>
    <property type="match status" value="1"/>
</dbReference>
<feature type="domain" description="AAA+ ATPase" evidence="1">
    <location>
        <begin position="484"/>
        <end position="745"/>
    </location>
</feature>
<evidence type="ECO:0000313" key="2">
    <source>
        <dbReference type="EMBL" id="SDJ22483.1"/>
    </source>
</evidence>
<comment type="caution">
    <text evidence="2">The sequence shown here is derived from an EMBL/GenBank/DDBJ whole genome shotgun (WGS) entry which is preliminary data.</text>
</comment>
<dbReference type="AlphaFoldDB" id="A0A7Z7BHA7"/>
<dbReference type="Proteomes" id="UP000198900">
    <property type="component" value="Unassembled WGS sequence"/>
</dbReference>
<evidence type="ECO:0000259" key="1">
    <source>
        <dbReference type="SMART" id="SM00382"/>
    </source>
</evidence>
<dbReference type="InterPro" id="IPR027417">
    <property type="entry name" value="P-loop_NTPase"/>
</dbReference>
<dbReference type="RefSeq" id="WP_091789300.1">
    <property type="nucleotide sequence ID" value="NZ_FNDI01000038.1"/>
</dbReference>
<dbReference type="EMBL" id="FNDI01000038">
    <property type="protein sequence ID" value="SDJ22483.1"/>
    <property type="molecule type" value="Genomic_DNA"/>
</dbReference>
<organism evidence="2 3">
    <name type="scientific">Paraburkholderia steynii</name>
    <dbReference type="NCBI Taxonomy" id="1245441"/>
    <lineage>
        <taxon>Bacteria</taxon>
        <taxon>Pseudomonadati</taxon>
        <taxon>Pseudomonadota</taxon>
        <taxon>Betaproteobacteria</taxon>
        <taxon>Burkholderiales</taxon>
        <taxon>Burkholderiaceae</taxon>
        <taxon>Paraburkholderia</taxon>
    </lineage>
</organism>